<dbReference type="Pfam" id="PF07593">
    <property type="entry name" value="UnbV_ASPIC"/>
    <property type="match status" value="1"/>
</dbReference>
<feature type="domain" description="ASPIC/UnbV" evidence="3">
    <location>
        <begin position="543"/>
        <end position="609"/>
    </location>
</feature>
<evidence type="ECO:0000313" key="5">
    <source>
        <dbReference type="Proteomes" id="UP000609651"/>
    </source>
</evidence>
<keyword evidence="5" id="KW-1185">Reference proteome</keyword>
<protein>
    <recommendedName>
        <fullName evidence="3">ASPIC/UnbV domain-containing protein</fullName>
    </recommendedName>
</protein>
<evidence type="ECO:0000313" key="4">
    <source>
        <dbReference type="EMBL" id="NNJ27038.1"/>
    </source>
</evidence>
<dbReference type="Pfam" id="PF13517">
    <property type="entry name" value="FG-GAP_3"/>
    <property type="match status" value="1"/>
</dbReference>
<accession>A0ABX1VIC9</accession>
<dbReference type="PANTHER" id="PTHR16026:SF0">
    <property type="entry name" value="CARTILAGE ACIDIC PROTEIN 1"/>
    <property type="match status" value="1"/>
</dbReference>
<evidence type="ECO:0000256" key="2">
    <source>
        <dbReference type="SAM" id="MobiDB-lite"/>
    </source>
</evidence>
<dbReference type="SUPFAM" id="SSF69318">
    <property type="entry name" value="Integrin alpha N-terminal domain"/>
    <property type="match status" value="1"/>
</dbReference>
<dbReference type="Gene3D" id="2.130.10.130">
    <property type="entry name" value="Integrin alpha, N-terminal"/>
    <property type="match status" value="2"/>
</dbReference>
<dbReference type="InterPro" id="IPR011519">
    <property type="entry name" value="UnbV_ASPIC"/>
</dbReference>
<dbReference type="Proteomes" id="UP000609651">
    <property type="component" value="Unassembled WGS sequence"/>
</dbReference>
<keyword evidence="1" id="KW-0732">Signal</keyword>
<dbReference type="InterPro" id="IPR027039">
    <property type="entry name" value="Crtac1"/>
</dbReference>
<organism evidence="4 5">
    <name type="scientific">Alienimonas chondri</name>
    <dbReference type="NCBI Taxonomy" id="2681879"/>
    <lineage>
        <taxon>Bacteria</taxon>
        <taxon>Pseudomonadati</taxon>
        <taxon>Planctomycetota</taxon>
        <taxon>Planctomycetia</taxon>
        <taxon>Planctomycetales</taxon>
        <taxon>Planctomycetaceae</taxon>
        <taxon>Alienimonas</taxon>
    </lineage>
</organism>
<gene>
    <name evidence="4" type="ORF">LzC2_31350</name>
</gene>
<dbReference type="InterPro" id="IPR013517">
    <property type="entry name" value="FG-GAP"/>
</dbReference>
<sequence length="617" mass="65259">MNSSIPARRASVGRASLPGGSRDRSDCRCLRIGLIFNQVLCAIVAAGLGLGCEKTPVPPAALPKRLQATPPSIPLTNVTAAAGLSGFHHETAATGEKLLPETMGGGAAFLDYDADGDPDILFINSTRWPWEQETDSSPGVQLFRNDGTGRFTDVTAGSGLGAPLYGMGGAIGDYDADGLPDVYITALGENRLYRNIGGGRFEDVTAATGTAGSAEDWTTAAGWFDADGDGDLDLLALNYLDWSREADLAQPFTLTGSERGYGRPRAFGGTLPRLYRNDGGGRFTEIAEPAGLHIMNPATGEPLAKSLGLTFLDMEEDGDTDVFVANDTVRNFLFLNQSAEGEPGRFLERGREAGVAFDEAGAARGAMGVDAALIRGERSRALAVGNFSSEMTALYTARRGTTFFTDDAAAAGLGASTRPDLTFGVLWADMDLDGRPDLVAANGHLEPEIARVQPGMSYEQPPRLFWNAGRDSDAEFVPLTVEQVGDEFVRPFVGRAVTAADIDLDGDPDLLFTSLGGAPRLYRNDQALGRHWLRVTVGGAAGALGATVTVDAGGRTQTRTVNPTRGYLSQVELPLTFGLGESEAVDSVRVVWPDGVERTLTDLPADQALRIERPPPG</sequence>
<name>A0ABX1VIC9_9PLAN</name>
<dbReference type="PANTHER" id="PTHR16026">
    <property type="entry name" value="CARTILAGE ACIDIC PROTEIN 1"/>
    <property type="match status" value="1"/>
</dbReference>
<dbReference type="InterPro" id="IPR028994">
    <property type="entry name" value="Integrin_alpha_N"/>
</dbReference>
<reference evidence="4 5" key="1">
    <citation type="journal article" date="2020" name="Syst. Appl. Microbiol.">
        <title>Alienimonas chondri sp. nov., a novel planctomycete isolated from the biofilm of the red alga Chondrus crispus.</title>
        <authorList>
            <person name="Vitorino I."/>
            <person name="Albuquerque L."/>
            <person name="Wiegand S."/>
            <person name="Kallscheuer N."/>
            <person name="da Costa M.S."/>
            <person name="Lobo-da-Cunha A."/>
            <person name="Jogler C."/>
            <person name="Lage O.M."/>
        </authorList>
    </citation>
    <scope>NUCLEOTIDE SEQUENCE [LARGE SCALE GENOMIC DNA]</scope>
    <source>
        <strain evidence="4 5">LzC2</strain>
    </source>
</reference>
<dbReference type="EMBL" id="WTPX01000116">
    <property type="protein sequence ID" value="NNJ27038.1"/>
    <property type="molecule type" value="Genomic_DNA"/>
</dbReference>
<feature type="region of interest" description="Disordered" evidence="2">
    <location>
        <begin position="1"/>
        <end position="24"/>
    </location>
</feature>
<comment type="caution">
    <text evidence="4">The sequence shown here is derived from an EMBL/GenBank/DDBJ whole genome shotgun (WGS) entry which is preliminary data.</text>
</comment>
<proteinExistence type="predicted"/>
<evidence type="ECO:0000256" key="1">
    <source>
        <dbReference type="ARBA" id="ARBA00022729"/>
    </source>
</evidence>
<evidence type="ECO:0000259" key="3">
    <source>
        <dbReference type="Pfam" id="PF07593"/>
    </source>
</evidence>